<feature type="transmembrane region" description="Helical" evidence="1">
    <location>
        <begin position="18"/>
        <end position="35"/>
    </location>
</feature>
<dbReference type="KEGG" id="iva:Isova_1775"/>
<dbReference type="AlphaFoldDB" id="F6FWE8"/>
<keyword evidence="1" id="KW-1133">Transmembrane helix</keyword>
<reference evidence="2 3" key="1">
    <citation type="submission" date="2011-05" db="EMBL/GenBank/DDBJ databases">
        <title>Complete sequence of Isoptericola variabilis 225.</title>
        <authorList>
            <consortium name="US DOE Joint Genome Institute"/>
            <person name="Lucas S."/>
            <person name="Han J."/>
            <person name="Lapidus A."/>
            <person name="Cheng J.-F."/>
            <person name="Goodwin L."/>
            <person name="Pitluck S."/>
            <person name="Peters L."/>
            <person name="Mikhailova N."/>
            <person name="Zeytun A."/>
            <person name="Han C."/>
            <person name="Tapia R."/>
            <person name="Land M."/>
            <person name="Hauser L."/>
            <person name="Kyrpides N."/>
            <person name="Ivanova N."/>
            <person name="Pagani I."/>
            <person name="Siebers A."/>
            <person name="Allgaier M."/>
            <person name="Thelen M."/>
            <person name="Hugenholtz P."/>
            <person name="Gladden J."/>
            <person name="Woyke T."/>
        </authorList>
    </citation>
    <scope>NUCLEOTIDE SEQUENCE [LARGE SCALE GENOMIC DNA]</scope>
    <source>
        <strain evidence="3">225</strain>
    </source>
</reference>
<dbReference type="RefSeq" id="WP_013838914.1">
    <property type="nucleotide sequence ID" value="NC_015588.1"/>
</dbReference>
<dbReference type="STRING" id="743718.Isova_1775"/>
<keyword evidence="1" id="KW-0812">Transmembrane</keyword>
<name>F6FWE8_ISOV2</name>
<dbReference type="Proteomes" id="UP000009236">
    <property type="component" value="Chromosome"/>
</dbReference>
<sequence>MDDDARDRSVRRWLPTRLAVIALAVAVALVVALVARPPARVAVETYPGLPPAADVPPETFEPGWVLDPQTRRLAVYAAGSSSCPYVASDVQADGDLVTVTLSVEERGPCTDDLAWTTSVVAVPDGVDLERLDVEVVLDRWP</sequence>
<keyword evidence="3" id="KW-1185">Reference proteome</keyword>
<protein>
    <submittedName>
        <fullName evidence="2">Uncharacterized protein</fullName>
    </submittedName>
</protein>
<dbReference type="HOGENOM" id="CLU_1822731_0_0_11"/>
<evidence type="ECO:0000313" key="2">
    <source>
        <dbReference type="EMBL" id="AEG44522.1"/>
    </source>
</evidence>
<organism evidence="3">
    <name type="scientific">Isoptericola variabilis (strain 225)</name>
    <dbReference type="NCBI Taxonomy" id="743718"/>
    <lineage>
        <taxon>Bacteria</taxon>
        <taxon>Bacillati</taxon>
        <taxon>Actinomycetota</taxon>
        <taxon>Actinomycetes</taxon>
        <taxon>Micrococcales</taxon>
        <taxon>Promicromonosporaceae</taxon>
        <taxon>Isoptericola</taxon>
    </lineage>
</organism>
<dbReference type="EMBL" id="CP002810">
    <property type="protein sequence ID" value="AEG44522.1"/>
    <property type="molecule type" value="Genomic_DNA"/>
</dbReference>
<evidence type="ECO:0000256" key="1">
    <source>
        <dbReference type="SAM" id="Phobius"/>
    </source>
</evidence>
<gene>
    <name evidence="2" type="ordered locus">Isova_1775</name>
</gene>
<keyword evidence="1" id="KW-0472">Membrane</keyword>
<proteinExistence type="predicted"/>
<evidence type="ECO:0000313" key="3">
    <source>
        <dbReference type="Proteomes" id="UP000009236"/>
    </source>
</evidence>
<accession>F6FWE8</accession>